<name>A0A813GUC3_POLGL</name>
<dbReference type="AlphaFoldDB" id="A0A813GUC3"/>
<feature type="non-terminal residue" evidence="1">
    <location>
        <position position="1"/>
    </location>
</feature>
<sequence length="143" mass="15372">VAAYATQEARSKGSTANFGGSAAFDFEGIPIKAASDISAAAASASNKTQEKAGAASDKLAEAMYKSNVNVQQTWNGGTSGVPAGQWRESLDESKNSNWLTIDRYASSCTGIWNFVHDATLKKQMCQTWLYSYSTDWPVALEEQ</sequence>
<keyword evidence="2" id="KW-1185">Reference proteome</keyword>
<proteinExistence type="predicted"/>
<gene>
    <name evidence="1" type="ORF">PGLA1383_LOCUS45658</name>
</gene>
<dbReference type="Proteomes" id="UP000654075">
    <property type="component" value="Unassembled WGS sequence"/>
</dbReference>
<evidence type="ECO:0000313" key="1">
    <source>
        <dbReference type="EMBL" id="CAE8629085.1"/>
    </source>
</evidence>
<organism evidence="1 2">
    <name type="scientific">Polarella glacialis</name>
    <name type="common">Dinoflagellate</name>
    <dbReference type="NCBI Taxonomy" id="89957"/>
    <lineage>
        <taxon>Eukaryota</taxon>
        <taxon>Sar</taxon>
        <taxon>Alveolata</taxon>
        <taxon>Dinophyceae</taxon>
        <taxon>Suessiales</taxon>
        <taxon>Suessiaceae</taxon>
        <taxon>Polarella</taxon>
    </lineage>
</organism>
<reference evidence="1" key="1">
    <citation type="submission" date="2021-02" db="EMBL/GenBank/DDBJ databases">
        <authorList>
            <person name="Dougan E. K."/>
            <person name="Rhodes N."/>
            <person name="Thang M."/>
            <person name="Chan C."/>
        </authorList>
    </citation>
    <scope>NUCLEOTIDE SEQUENCE</scope>
</reference>
<dbReference type="EMBL" id="CAJNNV010029590">
    <property type="protein sequence ID" value="CAE8629085.1"/>
    <property type="molecule type" value="Genomic_DNA"/>
</dbReference>
<evidence type="ECO:0000313" key="2">
    <source>
        <dbReference type="Proteomes" id="UP000654075"/>
    </source>
</evidence>
<protein>
    <submittedName>
        <fullName evidence="1">Uncharacterized protein</fullName>
    </submittedName>
</protein>
<accession>A0A813GUC3</accession>
<comment type="caution">
    <text evidence="1">The sequence shown here is derived from an EMBL/GenBank/DDBJ whole genome shotgun (WGS) entry which is preliminary data.</text>
</comment>
<feature type="non-terminal residue" evidence="1">
    <location>
        <position position="143"/>
    </location>
</feature>